<evidence type="ECO:0000313" key="4">
    <source>
        <dbReference type="Proteomes" id="UP000179807"/>
    </source>
</evidence>
<feature type="compositionally biased region" description="Basic residues" evidence="2">
    <location>
        <begin position="244"/>
        <end position="253"/>
    </location>
</feature>
<keyword evidence="4" id="KW-1185">Reference proteome</keyword>
<evidence type="ECO:0000256" key="2">
    <source>
        <dbReference type="SAM" id="MobiDB-lite"/>
    </source>
</evidence>
<protein>
    <submittedName>
        <fullName evidence="3">Uncharacterized protein</fullName>
    </submittedName>
</protein>
<reference evidence="3" key="1">
    <citation type="submission" date="2016-10" db="EMBL/GenBank/DDBJ databases">
        <authorList>
            <person name="Benchimol M."/>
            <person name="Almeida L.G."/>
            <person name="Vasconcelos A.T."/>
            <person name="Perreira-Neves A."/>
            <person name="Rosa I.A."/>
            <person name="Tasca T."/>
            <person name="Bogo M.R."/>
            <person name="de Souza W."/>
        </authorList>
    </citation>
    <scope>NUCLEOTIDE SEQUENCE [LARGE SCALE GENOMIC DNA]</scope>
    <source>
        <strain evidence="3">K</strain>
    </source>
</reference>
<dbReference type="Proteomes" id="UP000179807">
    <property type="component" value="Unassembled WGS sequence"/>
</dbReference>
<feature type="coiled-coil region" evidence="1">
    <location>
        <begin position="34"/>
        <end position="68"/>
    </location>
</feature>
<dbReference type="GeneID" id="94827724"/>
<dbReference type="RefSeq" id="XP_068357562.1">
    <property type="nucleotide sequence ID" value="XM_068493020.1"/>
</dbReference>
<feature type="compositionally biased region" description="Low complexity" evidence="2">
    <location>
        <begin position="264"/>
        <end position="273"/>
    </location>
</feature>
<accession>A0A1J4K0F1</accession>
<sequence>MSENFFIGNIVVFVRMRSKQELEALSIDELRAYRDSIASSNNSLNNDIAQLENDISITTRENEEHEGNLMNNYQQKIINLRTQNVVVAKKLQKEEEFVANGLKNRLRDVMKENEELEERLKTEENFVIDKLMGEINKLKGTELMLEAQLADVVVPLDTNTVDPELDELYQESVNKKNELSMEYIALRLEVERLITSNNILSQRIASAQMEVTLKKPNKGNVPPMRPTPSRRFTIMPGSKPQIQPHKKKRRVSHNKPSPAPPPTLNLGPTAPANPNGPPPLPAPKMTKT</sequence>
<dbReference type="VEuPathDB" id="TrichDB:TRFO_06309"/>
<evidence type="ECO:0000256" key="1">
    <source>
        <dbReference type="SAM" id="Coils"/>
    </source>
</evidence>
<feature type="region of interest" description="Disordered" evidence="2">
    <location>
        <begin position="215"/>
        <end position="288"/>
    </location>
</feature>
<dbReference type="InterPro" id="IPR019152">
    <property type="entry name" value="DUF2046"/>
</dbReference>
<dbReference type="EMBL" id="MLAK01000793">
    <property type="protein sequence ID" value="OHT04426.1"/>
    <property type="molecule type" value="Genomic_DNA"/>
</dbReference>
<comment type="caution">
    <text evidence="3">The sequence shown here is derived from an EMBL/GenBank/DDBJ whole genome shotgun (WGS) entry which is preliminary data.</text>
</comment>
<dbReference type="Pfam" id="PF09755">
    <property type="entry name" value="DUF2046"/>
    <property type="match status" value="1"/>
</dbReference>
<evidence type="ECO:0000313" key="3">
    <source>
        <dbReference type="EMBL" id="OHT04426.1"/>
    </source>
</evidence>
<feature type="coiled-coil region" evidence="1">
    <location>
        <begin position="99"/>
        <end position="126"/>
    </location>
</feature>
<proteinExistence type="predicted"/>
<name>A0A1J4K0F1_9EUKA</name>
<dbReference type="AlphaFoldDB" id="A0A1J4K0F1"/>
<keyword evidence="1" id="KW-0175">Coiled coil</keyword>
<gene>
    <name evidence="3" type="ORF">TRFO_06309</name>
</gene>
<organism evidence="3 4">
    <name type="scientific">Tritrichomonas foetus</name>
    <dbReference type="NCBI Taxonomy" id="1144522"/>
    <lineage>
        <taxon>Eukaryota</taxon>
        <taxon>Metamonada</taxon>
        <taxon>Parabasalia</taxon>
        <taxon>Tritrichomonadida</taxon>
        <taxon>Tritrichomonadidae</taxon>
        <taxon>Tritrichomonas</taxon>
    </lineage>
</organism>